<dbReference type="SUPFAM" id="SSF53474">
    <property type="entry name" value="alpha/beta-Hydrolases"/>
    <property type="match status" value="1"/>
</dbReference>
<dbReference type="EC" id="3.1.2.22" evidence="3"/>
<evidence type="ECO:0000259" key="9">
    <source>
        <dbReference type="SMART" id="SM00839"/>
    </source>
</evidence>
<comment type="similarity">
    <text evidence="2">Belongs to the palmitoyl-protein thioesterase family.</text>
</comment>
<dbReference type="InterPro" id="IPR046346">
    <property type="entry name" value="Aminoacid_DH-like_N_sf"/>
</dbReference>
<evidence type="ECO:0000256" key="2">
    <source>
        <dbReference type="ARBA" id="ARBA00010758"/>
    </source>
</evidence>
<keyword evidence="4" id="KW-0732">Signal</keyword>
<dbReference type="SUPFAM" id="SSF51735">
    <property type="entry name" value="NAD(P)-binding Rossmann-fold domains"/>
    <property type="match status" value="1"/>
</dbReference>
<evidence type="ECO:0000313" key="11">
    <source>
        <dbReference type="Proteomes" id="UP000823405"/>
    </source>
</evidence>
<proteinExistence type="inferred from homology"/>
<dbReference type="Gene3D" id="3.40.50.1820">
    <property type="entry name" value="alpha/beta hydrolase"/>
    <property type="match status" value="1"/>
</dbReference>
<evidence type="ECO:0000256" key="7">
    <source>
        <dbReference type="ARBA" id="ARBA00023027"/>
    </source>
</evidence>
<dbReference type="EMBL" id="JAAAIN010000322">
    <property type="protein sequence ID" value="KAG0316192.1"/>
    <property type="molecule type" value="Genomic_DNA"/>
</dbReference>
<dbReference type="InterPro" id="IPR006096">
    <property type="entry name" value="Glu/Leu/Phe/Val/Trp_DH_C"/>
</dbReference>
<comment type="caution">
    <text evidence="10">The sequence shown here is derived from an EMBL/GenBank/DDBJ whole genome shotgun (WGS) entry which is preliminary data.</text>
</comment>
<dbReference type="Gene3D" id="3.40.50.720">
    <property type="entry name" value="NAD(P)-binding Rossmann-like Domain"/>
    <property type="match status" value="1"/>
</dbReference>
<feature type="domain" description="Glutamate/phenylalanine/leucine/valine/L-tryptophan dehydrogenase C-terminal" evidence="9">
    <location>
        <begin position="657"/>
        <end position="921"/>
    </location>
</feature>
<name>A0A9P6REZ6_9FUNG</name>
<dbReference type="FunFam" id="3.40.50.1820:FF:000107">
    <property type="entry name" value="Palmitoyl-protein thioesterase 1"/>
    <property type="match status" value="1"/>
</dbReference>
<dbReference type="Pfam" id="PF02089">
    <property type="entry name" value="Palm_thioest"/>
    <property type="match status" value="1"/>
</dbReference>
<evidence type="ECO:0000256" key="3">
    <source>
        <dbReference type="ARBA" id="ARBA00012423"/>
    </source>
</evidence>
<dbReference type="PANTHER" id="PTHR11606:SF24">
    <property type="entry name" value="NAD-SPECIFIC GLUTAMATE DEHYDROGENASE"/>
    <property type="match status" value="1"/>
</dbReference>
<dbReference type="InterPro" id="IPR056365">
    <property type="entry name" value="NAD-GDH_2nd"/>
</dbReference>
<evidence type="ECO:0000256" key="8">
    <source>
        <dbReference type="ARBA" id="ARBA00023180"/>
    </source>
</evidence>
<organism evidence="10 11">
    <name type="scientific">Linnemannia gamsii</name>
    <dbReference type="NCBI Taxonomy" id="64522"/>
    <lineage>
        <taxon>Eukaryota</taxon>
        <taxon>Fungi</taxon>
        <taxon>Fungi incertae sedis</taxon>
        <taxon>Mucoromycota</taxon>
        <taxon>Mortierellomycotina</taxon>
        <taxon>Mortierellomycetes</taxon>
        <taxon>Mortierellales</taxon>
        <taxon>Mortierellaceae</taxon>
        <taxon>Linnemannia</taxon>
    </lineage>
</organism>
<dbReference type="PRINTS" id="PR00414">
    <property type="entry name" value="PPTHIESTRASE"/>
</dbReference>
<evidence type="ECO:0000256" key="4">
    <source>
        <dbReference type="ARBA" id="ARBA00022729"/>
    </source>
</evidence>
<keyword evidence="5" id="KW-0378">Hydrolase</keyword>
<dbReference type="GO" id="GO:0006538">
    <property type="term" value="P:L-glutamate catabolic process"/>
    <property type="evidence" value="ECO:0007669"/>
    <property type="project" value="TreeGrafter"/>
</dbReference>
<keyword evidence="7" id="KW-0520">NAD</keyword>
<comment type="similarity">
    <text evidence="1">Belongs to the Glu/Leu/Phe/Val dehydrogenases family.</text>
</comment>
<accession>A0A9P6REZ6</accession>
<dbReference type="InterPro" id="IPR036291">
    <property type="entry name" value="NAD(P)-bd_dom_sf"/>
</dbReference>
<evidence type="ECO:0000256" key="1">
    <source>
        <dbReference type="ARBA" id="ARBA00006382"/>
    </source>
</evidence>
<dbReference type="InterPro" id="IPR002472">
    <property type="entry name" value="Palm_thioest"/>
</dbReference>
<dbReference type="SMART" id="SM00839">
    <property type="entry name" value="ELFV_dehydrog"/>
    <property type="match status" value="1"/>
</dbReference>
<evidence type="ECO:0000313" key="10">
    <source>
        <dbReference type="EMBL" id="KAG0316192.1"/>
    </source>
</evidence>
<dbReference type="Pfam" id="PF00208">
    <property type="entry name" value="ELFV_dehydrog"/>
    <property type="match status" value="1"/>
</dbReference>
<dbReference type="GO" id="GO:0008474">
    <property type="term" value="F:palmitoyl-(protein) hydrolase activity"/>
    <property type="evidence" value="ECO:0007669"/>
    <property type="project" value="UniProtKB-EC"/>
</dbReference>
<evidence type="ECO:0000256" key="6">
    <source>
        <dbReference type="ARBA" id="ARBA00023002"/>
    </source>
</evidence>
<keyword evidence="6" id="KW-0560">Oxidoreductase</keyword>
<dbReference type="Proteomes" id="UP000823405">
    <property type="component" value="Unassembled WGS sequence"/>
</dbReference>
<dbReference type="Pfam" id="PF23147">
    <property type="entry name" value="GDH2_N"/>
    <property type="match status" value="1"/>
</dbReference>
<sequence>MADLFTPGYVPGQTQPHTVKNTSGYIENAFPGKEEQMVQVTEYLSEKAFIPAALAQNEVSWFYGNLGIDDMYFASESVESIANHIMALYGAKIFAYTKNDNGLDINLERETEEGAVYIHTSRPGVSQLYGPQHEKRIDSKYLDVSNTERAYRLESYRSKGTVSSSSSTQLRTYFVRECSFVNPAPTKEQEINIRETADKSFLEKATDNTLEIYSGIMKTALSRTGPVIEMFEVEGSRERRLVIAYKQQTTQSFFSAISDLYHYYDLYSTRKYVEQFSNGITIVSLYLNQIPKSTAPPIEHSIHQIIKEASLIYCLPTTPLQSFFQTNKLSVQESIYGYIGWIFAQHFLNRLGSEYTSLVNILDQSNSAHQDVLTKMKKRLRTDTFTRDYILEIIKTYPELVKLLYINFAMIHYVNPAVNSLKPTLSYQRLRTDTILTEEELYEKIRRSTSNSHELMVFESFLIFNKHVLKTNFYQPTKVALSFRMDPSFLPEIEYPTKLFGMFLVIGSEFRGFHLRFRDVARGGIRIIRSRNREAYSINLRSLFDENYALAATQQRKNKDIPEGGSKGTILLDVNQQDKPLVAFEKYVDAILDLLILGQTPGIKERIVDLYNKPEILFFGPDEGTADYMDWASAHARERGASFWKAFTTGKSQSLGGIPHDTYGMTTRSVHQYVLGIYRKLGLKEENCTKLQTGGPDGDLGSNEIKISKDKTCGIVDGSGVLYDAEGIDRAELTRLAESRLMISNFDVSKLSPKGFRVLVDEVNVKLPSGEVIDDGLSFRNNFHLNPMVQCQVFVPCGGRPESVDLQNVGRLLDHENHPRFKFIVEGANLFFTQEARLRLERAGAIVFKDASANKGGVTSSSLEVLAALSFNDEQFAEHMQVTEDHIPAFYQDYVKEVQMIIERNAQLEFDALWREHQRTRKPRSILSDDLSLAIVNLNENLQHTSLWDNVALRKVVLEEAFPNLLLKQIGLDTLMKRVPENYVRAIFGSYLASRFVYKYGTEPSQFAFFEFMSPYFSKVHLANAAAIRSPPLKPVVFYHGMGDSAHSEGMKEVFASVSELAPEIFIHSIYLAESESEDQRAGFFGNVNKQIEVVCDQLKNIPELAGGFNAVGFSQGGQFLRAYVQRCNTPPIHNLITVGSQHGGVSDIPGCTNPDDGSCKLMRTIARSGVYSGYVRDHIVQAQYFKDPRKLDTYLERNIFLPDINNELKVKNVEYKRRLESLNKLVMFMFMNDVTVKPKETSWFGFENENGDVIELEEQDQYKEDWLGLKTMDQAGKLIFEVMEGEHMRFSLEEFTEMITIPYLLEIEDQDEIDNLLRNRKSSSAADRQRMIDQTENDDAFEFPVLDSQTVF</sequence>
<gene>
    <name evidence="10" type="primary">GDH2_3</name>
    <name evidence="10" type="ORF">BGZ97_007265</name>
</gene>
<dbReference type="PANTHER" id="PTHR11606">
    <property type="entry name" value="GLUTAMATE DEHYDROGENASE"/>
    <property type="match status" value="1"/>
</dbReference>
<dbReference type="GO" id="GO:0004352">
    <property type="term" value="F:glutamate dehydrogenase (NAD+) activity"/>
    <property type="evidence" value="ECO:0007669"/>
    <property type="project" value="TreeGrafter"/>
</dbReference>
<protein>
    <recommendedName>
        <fullName evidence="3">palmitoyl-protein hydrolase</fullName>
        <ecNumber evidence="3">3.1.2.22</ecNumber>
    </recommendedName>
</protein>
<evidence type="ECO:0000256" key="5">
    <source>
        <dbReference type="ARBA" id="ARBA00022801"/>
    </source>
</evidence>
<dbReference type="GO" id="GO:0005739">
    <property type="term" value="C:mitochondrion"/>
    <property type="evidence" value="ECO:0007669"/>
    <property type="project" value="TreeGrafter"/>
</dbReference>
<reference evidence="10" key="1">
    <citation type="journal article" date="2020" name="Fungal Divers.">
        <title>Resolving the Mortierellaceae phylogeny through synthesis of multi-gene phylogenetics and phylogenomics.</title>
        <authorList>
            <person name="Vandepol N."/>
            <person name="Liber J."/>
            <person name="Desiro A."/>
            <person name="Na H."/>
            <person name="Kennedy M."/>
            <person name="Barry K."/>
            <person name="Grigoriev I.V."/>
            <person name="Miller A.N."/>
            <person name="O'Donnell K."/>
            <person name="Stajich J.E."/>
            <person name="Bonito G."/>
        </authorList>
    </citation>
    <scope>NUCLEOTIDE SEQUENCE</scope>
    <source>
        <strain evidence="10">NVP60</strain>
    </source>
</reference>
<dbReference type="Pfam" id="PF23152">
    <property type="entry name" value="GDH_2nd"/>
    <property type="match status" value="1"/>
</dbReference>
<dbReference type="OrthoDB" id="184415at2759"/>
<keyword evidence="8" id="KW-0325">Glycoprotein</keyword>
<dbReference type="InterPro" id="IPR055480">
    <property type="entry name" value="NAD-GDH_N"/>
</dbReference>
<dbReference type="InterPro" id="IPR029058">
    <property type="entry name" value="AB_hydrolase_fold"/>
</dbReference>
<keyword evidence="11" id="KW-1185">Reference proteome</keyword>
<dbReference type="SUPFAM" id="SSF53223">
    <property type="entry name" value="Aminoacid dehydrogenase-like, N-terminal domain"/>
    <property type="match status" value="1"/>
</dbReference>